<dbReference type="InterPro" id="IPR050364">
    <property type="entry name" value="Cytochrome_P450_fung"/>
</dbReference>
<evidence type="ECO:0000256" key="1">
    <source>
        <dbReference type="ARBA" id="ARBA00001971"/>
    </source>
</evidence>
<comment type="cofactor">
    <cofactor evidence="1">
        <name>heme</name>
        <dbReference type="ChEBI" id="CHEBI:30413"/>
    </cofactor>
</comment>
<reference evidence="9 10" key="1">
    <citation type="submission" date="2015-04" db="EMBL/GenBank/DDBJ databases">
        <title>Complete genome sequence of Schizopora paradoxa KUC8140, a cosmopolitan wood degrader in East Asia.</title>
        <authorList>
            <consortium name="DOE Joint Genome Institute"/>
            <person name="Min B."/>
            <person name="Park H."/>
            <person name="Jang Y."/>
            <person name="Kim J.-J."/>
            <person name="Kim K.H."/>
            <person name="Pangilinan J."/>
            <person name="Lipzen A."/>
            <person name="Riley R."/>
            <person name="Grigoriev I.V."/>
            <person name="Spatafora J.W."/>
            <person name="Choi I.-G."/>
        </authorList>
    </citation>
    <scope>NUCLEOTIDE SEQUENCE [LARGE SCALE GENOMIC DNA]</scope>
    <source>
        <strain evidence="9 10">KUC8140</strain>
    </source>
</reference>
<dbReference type="PANTHER" id="PTHR46300">
    <property type="entry name" value="P450, PUTATIVE (EUROFUNG)-RELATED-RELATED"/>
    <property type="match status" value="1"/>
</dbReference>
<dbReference type="SUPFAM" id="SSF48264">
    <property type="entry name" value="Cytochrome P450"/>
    <property type="match status" value="1"/>
</dbReference>
<proteinExistence type="inferred from homology"/>
<dbReference type="InterPro" id="IPR001128">
    <property type="entry name" value="Cyt_P450"/>
</dbReference>
<dbReference type="InParanoid" id="A0A0H2RKF2"/>
<feature type="transmembrane region" description="Helical" evidence="8">
    <location>
        <begin position="6"/>
        <end position="24"/>
    </location>
</feature>
<dbReference type="EMBL" id="KQ086042">
    <property type="protein sequence ID" value="KLO09898.1"/>
    <property type="molecule type" value="Genomic_DNA"/>
</dbReference>
<keyword evidence="5" id="KW-0560">Oxidoreductase</keyword>
<evidence type="ECO:0000256" key="5">
    <source>
        <dbReference type="ARBA" id="ARBA00023002"/>
    </source>
</evidence>
<evidence type="ECO:0000256" key="2">
    <source>
        <dbReference type="ARBA" id="ARBA00010617"/>
    </source>
</evidence>
<dbReference type="OrthoDB" id="2789670at2759"/>
<dbReference type="Proteomes" id="UP000053477">
    <property type="component" value="Unassembled WGS sequence"/>
</dbReference>
<gene>
    <name evidence="9" type="ORF">SCHPADRAFT_833347</name>
</gene>
<dbReference type="GO" id="GO:0016705">
    <property type="term" value="F:oxidoreductase activity, acting on paired donors, with incorporation or reduction of molecular oxygen"/>
    <property type="evidence" value="ECO:0007669"/>
    <property type="project" value="InterPro"/>
</dbReference>
<protein>
    <submittedName>
        <fullName evidence="9">Cytochrome P450</fullName>
    </submittedName>
</protein>
<dbReference type="GO" id="GO:0004497">
    <property type="term" value="F:monooxygenase activity"/>
    <property type="evidence" value="ECO:0007669"/>
    <property type="project" value="UniProtKB-KW"/>
</dbReference>
<dbReference type="Gene3D" id="1.10.630.10">
    <property type="entry name" value="Cytochrome P450"/>
    <property type="match status" value="1"/>
</dbReference>
<keyword evidence="10" id="KW-1185">Reference proteome</keyword>
<evidence type="ECO:0000256" key="8">
    <source>
        <dbReference type="SAM" id="Phobius"/>
    </source>
</evidence>
<keyword evidence="3" id="KW-0349">Heme</keyword>
<dbReference type="GO" id="GO:0005506">
    <property type="term" value="F:iron ion binding"/>
    <property type="evidence" value="ECO:0007669"/>
    <property type="project" value="InterPro"/>
</dbReference>
<evidence type="ECO:0000256" key="4">
    <source>
        <dbReference type="ARBA" id="ARBA00022723"/>
    </source>
</evidence>
<keyword evidence="4" id="KW-0479">Metal-binding</keyword>
<keyword evidence="8" id="KW-0812">Transmembrane</keyword>
<comment type="similarity">
    <text evidence="2">Belongs to the cytochrome P450 family.</text>
</comment>
<keyword evidence="7" id="KW-0503">Monooxygenase</keyword>
<keyword evidence="8" id="KW-1133">Transmembrane helix</keyword>
<dbReference type="PANTHER" id="PTHR46300:SF7">
    <property type="entry name" value="P450, PUTATIVE (EUROFUNG)-RELATED"/>
    <property type="match status" value="1"/>
</dbReference>
<keyword evidence="6" id="KW-0408">Iron</keyword>
<dbReference type="STRING" id="27342.A0A0H2RKF2"/>
<evidence type="ECO:0000313" key="9">
    <source>
        <dbReference type="EMBL" id="KLO09898.1"/>
    </source>
</evidence>
<dbReference type="Pfam" id="PF00067">
    <property type="entry name" value="p450"/>
    <property type="match status" value="1"/>
</dbReference>
<evidence type="ECO:0000256" key="7">
    <source>
        <dbReference type="ARBA" id="ARBA00023033"/>
    </source>
</evidence>
<name>A0A0H2RKF2_9AGAM</name>
<dbReference type="AlphaFoldDB" id="A0A0H2RKF2"/>
<dbReference type="InterPro" id="IPR036396">
    <property type="entry name" value="Cyt_P450_sf"/>
</dbReference>
<evidence type="ECO:0000256" key="6">
    <source>
        <dbReference type="ARBA" id="ARBA00023004"/>
    </source>
</evidence>
<accession>A0A0H2RKF2</accession>
<dbReference type="GO" id="GO:0020037">
    <property type="term" value="F:heme binding"/>
    <property type="evidence" value="ECO:0007669"/>
    <property type="project" value="InterPro"/>
</dbReference>
<evidence type="ECO:0000313" key="10">
    <source>
        <dbReference type="Proteomes" id="UP000053477"/>
    </source>
</evidence>
<evidence type="ECO:0000256" key="3">
    <source>
        <dbReference type="ARBA" id="ARBA00022617"/>
    </source>
</evidence>
<sequence>MPDLQSLLNSACFIVIPLVFFRLIRGRFKVSDGLSRPPGPKGVPILGNLLQLPPSRMWEKAVEWGKEYGDIIYLENVGRPMLILNSYDDAKELLSNRSAIYSSRPSLIMAVELERLDWITTFIPYGDLFRKHRAFQAHFMNSFEMLNVSEVQISETHAMLKGFLTSPGDYAKHVNRLPGAVIMMNLYGYQVERDRDDRYVGLGITAVRYGGDSEEYFFLDFLPWLKYIPEWFPFVEFPRVAKEARQISHALRFELYEVIKKKIVQSNLSLRITFCRRRFPCLTTDYALQETRPRRPNILHLYK</sequence>
<keyword evidence="8" id="KW-0472">Membrane</keyword>
<organism evidence="9 10">
    <name type="scientific">Schizopora paradoxa</name>
    <dbReference type="NCBI Taxonomy" id="27342"/>
    <lineage>
        <taxon>Eukaryota</taxon>
        <taxon>Fungi</taxon>
        <taxon>Dikarya</taxon>
        <taxon>Basidiomycota</taxon>
        <taxon>Agaricomycotina</taxon>
        <taxon>Agaricomycetes</taxon>
        <taxon>Hymenochaetales</taxon>
        <taxon>Schizoporaceae</taxon>
        <taxon>Schizopora</taxon>
    </lineage>
</organism>